<evidence type="ECO:0000259" key="2">
    <source>
        <dbReference type="Pfam" id="PF17148"/>
    </source>
</evidence>
<dbReference type="PANTHER" id="PTHR38478">
    <property type="entry name" value="PEPTIDASE M1A AND M12B"/>
    <property type="match status" value="1"/>
</dbReference>
<gene>
    <name evidence="4" type="ORF">H9982_05940</name>
</gene>
<organism evidence="4 5">
    <name type="scientific">Candidatus Barnesiella excrementipullorum</name>
    <dbReference type="NCBI Taxonomy" id="2838479"/>
    <lineage>
        <taxon>Bacteria</taxon>
        <taxon>Pseudomonadati</taxon>
        <taxon>Bacteroidota</taxon>
        <taxon>Bacteroidia</taxon>
        <taxon>Bacteroidales</taxon>
        <taxon>Barnesiellaceae</taxon>
        <taxon>Barnesiella</taxon>
    </lineage>
</organism>
<proteinExistence type="predicted"/>
<keyword evidence="4" id="KW-0482">Metalloprotease</keyword>
<dbReference type="InterPro" id="IPR024079">
    <property type="entry name" value="MetalloPept_cat_dom_sf"/>
</dbReference>
<dbReference type="InterPro" id="IPR032534">
    <property type="entry name" value="EcxA_zinc-bd"/>
</dbReference>
<dbReference type="Pfam" id="PF17162">
    <property type="entry name" value="DUF5118"/>
    <property type="match status" value="1"/>
</dbReference>
<dbReference type="InterPro" id="IPR033428">
    <property type="entry name" value="DUF5118"/>
</dbReference>
<reference evidence="4" key="2">
    <citation type="submission" date="2021-04" db="EMBL/GenBank/DDBJ databases">
        <authorList>
            <person name="Gilroy R."/>
        </authorList>
    </citation>
    <scope>NUCLEOTIDE SEQUENCE</scope>
    <source>
        <strain evidence="4">ChiHjej12B11-16260</strain>
    </source>
</reference>
<dbReference type="PANTHER" id="PTHR38478:SF1">
    <property type="entry name" value="ZINC DEPENDENT METALLOPROTEASE DOMAIN LIPOPROTEIN"/>
    <property type="match status" value="1"/>
</dbReference>
<dbReference type="CDD" id="cd04276">
    <property type="entry name" value="ZnMc_MMP_like_2"/>
    <property type="match status" value="1"/>
</dbReference>
<dbReference type="InterPro" id="IPR034032">
    <property type="entry name" value="Zn_MMP-like_bac"/>
</dbReference>
<name>A0A9D2AQ34_9BACT</name>
<dbReference type="InterPro" id="IPR033413">
    <property type="entry name" value="DUF5117"/>
</dbReference>
<dbReference type="Pfam" id="PF16313">
    <property type="entry name" value="DUF4953"/>
    <property type="match status" value="1"/>
</dbReference>
<dbReference type="GO" id="GO:0008237">
    <property type="term" value="F:metallopeptidase activity"/>
    <property type="evidence" value="ECO:0007669"/>
    <property type="project" value="UniProtKB-KW"/>
</dbReference>
<protein>
    <submittedName>
        <fullName evidence="4">Zinc-dependent metalloprotease</fullName>
    </submittedName>
</protein>
<evidence type="ECO:0000259" key="3">
    <source>
        <dbReference type="Pfam" id="PF17162"/>
    </source>
</evidence>
<dbReference type="EMBL" id="DXFB01000153">
    <property type="protein sequence ID" value="HIX45743.1"/>
    <property type="molecule type" value="Genomic_DNA"/>
</dbReference>
<accession>A0A9D2AQ34</accession>
<sequence>MKELRSTTVWLLMLAMGISTAIASPRLDFWNRNKKKKEKTEQTADTTRSGYDKLIAGSKAAKGMFNTYLTKKNELLMEIPDSMLNRAYLISNRIAATSDTRMGVAGEMVTTPTMIRFSRNEQTLFLHEAQTTDKVKPGDAITPSFDKNFTDPIVASFKIKERNPSGKSVIVDVTNFFTSNTPLIDPQGNLRKKDKKSGGNGFIESVKAFPENIEIRSVITYTGDEPVTLTMHRSLVLLPETPMSPRLRDKRVGYFSSNKNIFTSDADKIEKETYIHRWRIEPRAEERAAYFSGQLVEPAKPIVFYVDTAFPEKWRSTIRQGIEDWNTAFEAAGFKNAVIARDYPSKSENPDFDPDDMRYSCVKYATTGIANAMGPSYVDPRSGEILTADVIWYHNVLSLVHNWRFVQTGAADARVRKEKFDDKVMRESLRYVASHEIGHTLGLMHNMGASYSFPVDSLRNPSFTQKYGTTPSIMDYARNNFVAQPGDFERGVRLTPPILGVYDIYAINWGYRLIDGVESPADERPVLDRWIAEKAGDAMYEFGAQQFPYTIDPTDQTEDLGNNHILAGNYAINNLRIITANFTEWLHSPGNDYDDLLTTYNAIISQYKRHIGHVVPYIGGKVHKEVRQGDNNMPYLYTDKATQKKALQWLLNEARTYREWLTPDTLLLQLGLPVDSYQSLHTSLYERLLASDVLYRIYEGNRLQPATHYSVSEYLDDLIDEVFKMTLRNRKLNGVERDMQRTVIDILLYNYTPDNEGNISAFAASEDKYLKEFCFNEPALPCSHTLCEKKAAETAFTRITFSTPKFSKEELAPYMLGALKRIETIYKQHRAATTDSDTRNFYDHQLLVIQQGLDPDMQ</sequence>
<evidence type="ECO:0000259" key="1">
    <source>
        <dbReference type="Pfam" id="PF16313"/>
    </source>
</evidence>
<keyword evidence="4" id="KW-0645">Protease</keyword>
<reference evidence="4" key="1">
    <citation type="journal article" date="2021" name="PeerJ">
        <title>Extensive microbial diversity within the chicken gut microbiome revealed by metagenomics and culture.</title>
        <authorList>
            <person name="Gilroy R."/>
            <person name="Ravi A."/>
            <person name="Getino M."/>
            <person name="Pursley I."/>
            <person name="Horton D.L."/>
            <person name="Alikhan N.F."/>
            <person name="Baker D."/>
            <person name="Gharbi K."/>
            <person name="Hall N."/>
            <person name="Watson M."/>
            <person name="Adriaenssens E.M."/>
            <person name="Foster-Nyarko E."/>
            <person name="Jarju S."/>
            <person name="Secka A."/>
            <person name="Antonio M."/>
            <person name="Oren A."/>
            <person name="Chaudhuri R.R."/>
            <person name="La Ragione R."/>
            <person name="Hildebrand F."/>
            <person name="Pallen M.J."/>
        </authorList>
    </citation>
    <scope>NUCLEOTIDE SEQUENCE</scope>
    <source>
        <strain evidence="4">ChiHjej12B11-16260</strain>
    </source>
</reference>
<feature type="domain" description="DUF5117" evidence="2">
    <location>
        <begin position="106"/>
        <end position="283"/>
    </location>
</feature>
<dbReference type="AlphaFoldDB" id="A0A9D2AQ34"/>
<dbReference type="Pfam" id="PF17148">
    <property type="entry name" value="DUF5117"/>
    <property type="match status" value="1"/>
</dbReference>
<comment type="caution">
    <text evidence="4">The sequence shown here is derived from an EMBL/GenBank/DDBJ whole genome shotgun (WGS) entry which is preliminary data.</text>
</comment>
<dbReference type="Gene3D" id="3.40.390.10">
    <property type="entry name" value="Collagenase (Catalytic Domain)"/>
    <property type="match status" value="1"/>
</dbReference>
<dbReference type="Proteomes" id="UP000824246">
    <property type="component" value="Unassembled WGS sequence"/>
</dbReference>
<evidence type="ECO:0000313" key="5">
    <source>
        <dbReference type="Proteomes" id="UP000824246"/>
    </source>
</evidence>
<dbReference type="SUPFAM" id="SSF55486">
    <property type="entry name" value="Metalloproteases ('zincins'), catalytic domain"/>
    <property type="match status" value="1"/>
</dbReference>
<evidence type="ECO:0000313" key="4">
    <source>
        <dbReference type="EMBL" id="HIX45743.1"/>
    </source>
</evidence>
<keyword evidence="4" id="KW-0378">Hydrolase</keyword>
<feature type="domain" description="EcxA zinc-binding" evidence="1">
    <location>
        <begin position="418"/>
        <end position="726"/>
    </location>
</feature>
<feature type="domain" description="DUF5118" evidence="3">
    <location>
        <begin position="50"/>
        <end position="97"/>
    </location>
</feature>